<gene>
    <name evidence="2" type="ORF">GRAN_0722</name>
</gene>
<name>A0A4Q0T3C9_9BACT</name>
<reference evidence="3" key="2">
    <citation type="submission" date="2019-02" db="EMBL/GenBank/DDBJ databases">
        <title>Granulicella sibirica sp. nov., a psychrotolerant acidobacterium isolated from an organic soil layer in forested tundra, West Siberia.</title>
        <authorList>
            <person name="Oshkin I.Y."/>
            <person name="Kulichevskaya I.S."/>
            <person name="Rijpstra W.I.C."/>
            <person name="Sinninghe Damste J.S."/>
            <person name="Rakitin A.L."/>
            <person name="Ravin N.V."/>
            <person name="Dedysh S.N."/>
        </authorList>
    </citation>
    <scope>NUCLEOTIDE SEQUENCE [LARGE SCALE GENOMIC DNA]</scope>
    <source>
        <strain evidence="3">AF10</strain>
    </source>
</reference>
<protein>
    <submittedName>
        <fullName evidence="2">PonA (PonA)</fullName>
    </submittedName>
</protein>
<evidence type="ECO:0000313" key="3">
    <source>
        <dbReference type="Proteomes" id="UP000289437"/>
    </source>
</evidence>
<feature type="region of interest" description="Disordered" evidence="1">
    <location>
        <begin position="45"/>
        <end position="69"/>
    </location>
</feature>
<dbReference type="Proteomes" id="UP000289437">
    <property type="component" value="Unassembled WGS sequence"/>
</dbReference>
<dbReference type="OrthoDB" id="115912at2"/>
<keyword evidence="3" id="KW-1185">Reference proteome</keyword>
<reference evidence="2 3" key="1">
    <citation type="submission" date="2018-11" db="EMBL/GenBank/DDBJ databases">
        <authorList>
            <person name="Mardanov A.V."/>
            <person name="Ravin N.V."/>
            <person name="Dedysh S.N."/>
        </authorList>
    </citation>
    <scope>NUCLEOTIDE SEQUENCE [LARGE SCALE GENOMIC DNA]</scope>
    <source>
        <strain evidence="2 3">AF10</strain>
    </source>
</reference>
<evidence type="ECO:0000313" key="2">
    <source>
        <dbReference type="EMBL" id="RXH57412.1"/>
    </source>
</evidence>
<dbReference type="AlphaFoldDB" id="A0A4Q0T3C9"/>
<organism evidence="2 3">
    <name type="scientific">Granulicella sibirica</name>
    <dbReference type="NCBI Taxonomy" id="2479048"/>
    <lineage>
        <taxon>Bacteria</taxon>
        <taxon>Pseudomonadati</taxon>
        <taxon>Acidobacteriota</taxon>
        <taxon>Terriglobia</taxon>
        <taxon>Terriglobales</taxon>
        <taxon>Acidobacteriaceae</taxon>
        <taxon>Granulicella</taxon>
    </lineage>
</organism>
<dbReference type="RefSeq" id="WP_128911584.1">
    <property type="nucleotide sequence ID" value="NZ_RDSM01000001.1"/>
</dbReference>
<evidence type="ECO:0000256" key="1">
    <source>
        <dbReference type="SAM" id="MobiDB-lite"/>
    </source>
</evidence>
<comment type="caution">
    <text evidence="2">The sequence shown here is derived from an EMBL/GenBank/DDBJ whole genome shotgun (WGS) entry which is preliminary data.</text>
</comment>
<accession>A0A4Q0T3C9</accession>
<sequence>MSAARVVKSQAADQRNKIIAGVAGGIVAIGLLYFELSDPNPPPVATAPPVVTSPSSPAPKAGATVSSPSGNVAGAAAHSVGTTSAALDPTLHMQAMLVTESVVYNGSGRNIFAGGKDAYYAAPVIPKPIAPARTSAAVGPIYTPPILPAGPPPINLKFFGTATSADGHRRAFLLHGDDVFLASDGDIVQRKYRVISVAEKSVQIEDLTNNNKQTLPLLANP</sequence>
<feature type="compositionally biased region" description="Low complexity" evidence="1">
    <location>
        <begin position="47"/>
        <end position="59"/>
    </location>
</feature>
<proteinExistence type="predicted"/>
<dbReference type="EMBL" id="RDSM01000001">
    <property type="protein sequence ID" value="RXH57412.1"/>
    <property type="molecule type" value="Genomic_DNA"/>
</dbReference>